<dbReference type="Proteomes" id="UP000284002">
    <property type="component" value="Unassembled WGS sequence"/>
</dbReference>
<protein>
    <submittedName>
        <fullName evidence="1">Uncharacterized protein</fullName>
    </submittedName>
</protein>
<reference evidence="1 2" key="1">
    <citation type="submission" date="2016-10" db="EMBL/GenBank/DDBJ databases">
        <title>Comparative genome analysis of multiple Pseudomonas spp. focuses on biocontrol and plant growth promoting traits.</title>
        <authorList>
            <person name="Tao X.-Y."/>
            <person name="Taylor C.G."/>
        </authorList>
    </citation>
    <scope>NUCLEOTIDE SEQUENCE [LARGE SCALE GENOMIC DNA]</scope>
    <source>
        <strain evidence="1 2">36C6</strain>
    </source>
</reference>
<gene>
    <name evidence="1" type="ORF">BK662_07240</name>
</gene>
<evidence type="ECO:0000313" key="2">
    <source>
        <dbReference type="Proteomes" id="UP000284002"/>
    </source>
</evidence>
<evidence type="ECO:0000313" key="1">
    <source>
        <dbReference type="EMBL" id="RON17313.1"/>
    </source>
</evidence>
<dbReference type="AlphaFoldDB" id="A0A423HVV0"/>
<proteinExistence type="predicted"/>
<sequence>MRQQLIFMLHDRTLFGALNLGGLRQGCARDQPIECVVLVAAEQGFAVDLHRADLPEEAIDSGFYCGAIGQGCLLAELIGSGATELKPPALTIRHGYIDC</sequence>
<accession>A0A423HVV0</accession>
<comment type="caution">
    <text evidence="1">The sequence shown here is derived from an EMBL/GenBank/DDBJ whole genome shotgun (WGS) entry which is preliminary data.</text>
</comment>
<name>A0A423HVV0_9PSED</name>
<organism evidence="1 2">
    <name type="scientific">Pseudomonas frederiksbergensis</name>
    <dbReference type="NCBI Taxonomy" id="104087"/>
    <lineage>
        <taxon>Bacteria</taxon>
        <taxon>Pseudomonadati</taxon>
        <taxon>Pseudomonadota</taxon>
        <taxon>Gammaproteobacteria</taxon>
        <taxon>Pseudomonadales</taxon>
        <taxon>Pseudomonadaceae</taxon>
        <taxon>Pseudomonas</taxon>
    </lineage>
</organism>
<dbReference type="EMBL" id="MOBM01000011">
    <property type="protein sequence ID" value="RON17313.1"/>
    <property type="molecule type" value="Genomic_DNA"/>
</dbReference>